<reference evidence="1" key="1">
    <citation type="submission" date="2021-01" db="EMBL/GenBank/DDBJ databases">
        <authorList>
            <consortium name="Genoscope - CEA"/>
            <person name="William W."/>
        </authorList>
    </citation>
    <scope>NUCLEOTIDE SEQUENCE</scope>
</reference>
<protein>
    <submittedName>
        <fullName evidence="1">Uncharacterized protein</fullName>
    </submittedName>
</protein>
<organism evidence="1 2">
    <name type="scientific">Paramecium primaurelia</name>
    <dbReference type="NCBI Taxonomy" id="5886"/>
    <lineage>
        <taxon>Eukaryota</taxon>
        <taxon>Sar</taxon>
        <taxon>Alveolata</taxon>
        <taxon>Ciliophora</taxon>
        <taxon>Intramacronucleata</taxon>
        <taxon>Oligohymenophorea</taxon>
        <taxon>Peniculida</taxon>
        <taxon>Parameciidae</taxon>
        <taxon>Paramecium</taxon>
    </lineage>
</organism>
<evidence type="ECO:0000313" key="2">
    <source>
        <dbReference type="Proteomes" id="UP000688137"/>
    </source>
</evidence>
<sequence length="60" mass="7187">MTISKSNNWAYSDYAAILKLQMILMMNYIFVDHMKNLIDIIQKGFFQPYLFQNMSLVLLY</sequence>
<keyword evidence="2" id="KW-1185">Reference proteome</keyword>
<comment type="caution">
    <text evidence="1">The sequence shown here is derived from an EMBL/GenBank/DDBJ whole genome shotgun (WGS) entry which is preliminary data.</text>
</comment>
<accession>A0A8S1LJ59</accession>
<evidence type="ECO:0000313" key="1">
    <source>
        <dbReference type="EMBL" id="CAD8066809.1"/>
    </source>
</evidence>
<proteinExistence type="predicted"/>
<dbReference type="EMBL" id="CAJJDM010000038">
    <property type="protein sequence ID" value="CAD8066809.1"/>
    <property type="molecule type" value="Genomic_DNA"/>
</dbReference>
<dbReference type="Proteomes" id="UP000688137">
    <property type="component" value="Unassembled WGS sequence"/>
</dbReference>
<dbReference type="AlphaFoldDB" id="A0A8S1LJ59"/>
<name>A0A8S1LJ59_PARPR</name>
<gene>
    <name evidence="1" type="ORF">PPRIM_AZ9-3.1.T0390309</name>
</gene>